<dbReference type="EMBL" id="BONF01000027">
    <property type="protein sequence ID" value="GIF83161.1"/>
    <property type="molecule type" value="Genomic_DNA"/>
</dbReference>
<comment type="caution">
    <text evidence="2">The sequence shown here is derived from an EMBL/GenBank/DDBJ whole genome shotgun (WGS) entry which is preliminary data.</text>
</comment>
<dbReference type="Proteomes" id="UP000601223">
    <property type="component" value="Unassembled WGS sequence"/>
</dbReference>
<keyword evidence="3" id="KW-1185">Reference proteome</keyword>
<keyword evidence="1" id="KW-0812">Transmembrane</keyword>
<evidence type="ECO:0000256" key="1">
    <source>
        <dbReference type="SAM" id="Phobius"/>
    </source>
</evidence>
<sequence>MSGGGAGLGVLLFIIPAVALAGAVLVMAAIAATVGAAALLVVRAAAAGVAKGADAVARLGAELEAQGEAQATAEIMGRLWELAAGEVTGLNAEIALLAAAAGRSPGPVLDLPEQLDLTGVDLCTAEVWVKDARARLRVARQALEARFSAGARDAMAAALPAGDPVLSAAELIEQRRAELLAGMTPTVVIRQPGVADDGIDFALDIQPELDDLLASVDPDRLEDDQHEVLRLAARVATDSLDMAEARLNDLKLCIEREVNPRAVARRKASFWLQALRQPLIGPELGVEPPTAALVNRLELVLRGERALTEQDRREAEAAMVRAEEIARCRHLRDLVAAGLEQARCEVRIETVSGRVGLTVHRPGWNRHHLGRIELSADHVDSRLWRTRSAAGVQSQQQERANCADFAEVVNGVFAQLQANGELGGRPVRLDLRHEVVDAPTGLIEAPGQTSTTPDYKVIK</sequence>
<name>A0A8J3JM46_9ACTN</name>
<gene>
    <name evidence="2" type="ORF">Cba03nite_45100</name>
</gene>
<feature type="transmembrane region" description="Helical" evidence="1">
    <location>
        <begin position="12"/>
        <end position="42"/>
    </location>
</feature>
<organism evidence="2 3">
    <name type="scientific">Catellatospora bangladeshensis</name>
    <dbReference type="NCBI Taxonomy" id="310355"/>
    <lineage>
        <taxon>Bacteria</taxon>
        <taxon>Bacillati</taxon>
        <taxon>Actinomycetota</taxon>
        <taxon>Actinomycetes</taxon>
        <taxon>Micromonosporales</taxon>
        <taxon>Micromonosporaceae</taxon>
        <taxon>Catellatospora</taxon>
    </lineage>
</organism>
<proteinExistence type="predicted"/>
<reference evidence="2 3" key="1">
    <citation type="submission" date="2021-01" db="EMBL/GenBank/DDBJ databases">
        <title>Whole genome shotgun sequence of Catellatospora bangladeshensis NBRC 107357.</title>
        <authorList>
            <person name="Komaki H."/>
            <person name="Tamura T."/>
        </authorList>
    </citation>
    <scope>NUCLEOTIDE SEQUENCE [LARGE SCALE GENOMIC DNA]</scope>
    <source>
        <strain evidence="2 3">NBRC 107357</strain>
    </source>
</reference>
<dbReference type="RefSeq" id="WP_203749586.1">
    <property type="nucleotide sequence ID" value="NZ_BONF01000027.1"/>
</dbReference>
<evidence type="ECO:0000313" key="2">
    <source>
        <dbReference type="EMBL" id="GIF83161.1"/>
    </source>
</evidence>
<evidence type="ECO:0000313" key="3">
    <source>
        <dbReference type="Proteomes" id="UP000601223"/>
    </source>
</evidence>
<dbReference type="AlphaFoldDB" id="A0A8J3JM46"/>
<protein>
    <submittedName>
        <fullName evidence="2">Uncharacterized protein</fullName>
    </submittedName>
</protein>
<accession>A0A8J3JM46</accession>
<keyword evidence="1" id="KW-0472">Membrane</keyword>
<keyword evidence="1" id="KW-1133">Transmembrane helix</keyword>